<feature type="region of interest" description="Disordered" evidence="1">
    <location>
        <begin position="1"/>
        <end position="43"/>
    </location>
</feature>
<dbReference type="Proteomes" id="UP001066276">
    <property type="component" value="Chromosome 6"/>
</dbReference>
<sequence>MPSSPLPPCAVTLTPAQTRSQSPGAAGELLDMAPAHSGGGPACRTAPSLAAPGSRVLRPLVLDLSASVRGSWKPGTAEGDSAQSATG</sequence>
<evidence type="ECO:0000313" key="3">
    <source>
        <dbReference type="Proteomes" id="UP001066276"/>
    </source>
</evidence>
<gene>
    <name evidence="2" type="ORF">NDU88_008923</name>
</gene>
<protein>
    <submittedName>
        <fullName evidence="2">Uncharacterized protein</fullName>
    </submittedName>
</protein>
<proteinExistence type="predicted"/>
<dbReference type="AlphaFoldDB" id="A0AAV7QU95"/>
<accession>A0AAV7QU95</accession>
<evidence type="ECO:0000313" key="2">
    <source>
        <dbReference type="EMBL" id="KAJ1142609.1"/>
    </source>
</evidence>
<reference evidence="2" key="1">
    <citation type="journal article" date="2022" name="bioRxiv">
        <title>Sequencing and chromosome-scale assembly of the giantPleurodeles waltlgenome.</title>
        <authorList>
            <person name="Brown T."/>
            <person name="Elewa A."/>
            <person name="Iarovenko S."/>
            <person name="Subramanian E."/>
            <person name="Araus A.J."/>
            <person name="Petzold A."/>
            <person name="Susuki M."/>
            <person name="Suzuki K.-i.T."/>
            <person name="Hayashi T."/>
            <person name="Toyoda A."/>
            <person name="Oliveira C."/>
            <person name="Osipova E."/>
            <person name="Leigh N.D."/>
            <person name="Simon A."/>
            <person name="Yun M.H."/>
        </authorList>
    </citation>
    <scope>NUCLEOTIDE SEQUENCE</scope>
    <source>
        <strain evidence="2">20211129_DDA</strain>
        <tissue evidence="2">Liver</tissue>
    </source>
</reference>
<dbReference type="EMBL" id="JANPWB010000010">
    <property type="protein sequence ID" value="KAJ1142609.1"/>
    <property type="molecule type" value="Genomic_DNA"/>
</dbReference>
<comment type="caution">
    <text evidence="2">The sequence shown here is derived from an EMBL/GenBank/DDBJ whole genome shotgun (WGS) entry which is preliminary data.</text>
</comment>
<feature type="compositionally biased region" description="Polar residues" evidence="1">
    <location>
        <begin position="14"/>
        <end position="23"/>
    </location>
</feature>
<name>A0AAV7QU95_PLEWA</name>
<evidence type="ECO:0000256" key="1">
    <source>
        <dbReference type="SAM" id="MobiDB-lite"/>
    </source>
</evidence>
<organism evidence="2 3">
    <name type="scientific">Pleurodeles waltl</name>
    <name type="common">Iberian ribbed newt</name>
    <dbReference type="NCBI Taxonomy" id="8319"/>
    <lineage>
        <taxon>Eukaryota</taxon>
        <taxon>Metazoa</taxon>
        <taxon>Chordata</taxon>
        <taxon>Craniata</taxon>
        <taxon>Vertebrata</taxon>
        <taxon>Euteleostomi</taxon>
        <taxon>Amphibia</taxon>
        <taxon>Batrachia</taxon>
        <taxon>Caudata</taxon>
        <taxon>Salamandroidea</taxon>
        <taxon>Salamandridae</taxon>
        <taxon>Pleurodelinae</taxon>
        <taxon>Pleurodeles</taxon>
    </lineage>
</organism>
<keyword evidence="3" id="KW-1185">Reference proteome</keyword>
<feature type="region of interest" description="Disordered" evidence="1">
    <location>
        <begin position="67"/>
        <end position="87"/>
    </location>
</feature>